<evidence type="ECO:0000313" key="2">
    <source>
        <dbReference type="Proteomes" id="UP000484164"/>
    </source>
</evidence>
<keyword evidence="1" id="KW-0121">Carboxypeptidase</keyword>
<protein>
    <submittedName>
        <fullName evidence="1">Carboxypeptidase regulatory-like domain-containing protein</fullName>
    </submittedName>
</protein>
<dbReference type="InterPro" id="IPR008969">
    <property type="entry name" value="CarboxyPept-like_regulatory"/>
</dbReference>
<dbReference type="PROSITE" id="PS51257">
    <property type="entry name" value="PROKAR_LIPOPROTEIN"/>
    <property type="match status" value="1"/>
</dbReference>
<proteinExistence type="predicted"/>
<dbReference type="OrthoDB" id="1260136at2"/>
<reference evidence="1 2" key="1">
    <citation type="submission" date="2019-10" db="EMBL/GenBank/DDBJ databases">
        <title>Genome sequence of Phaeocystidibacter marisrubri JCM30614 (type strain).</title>
        <authorList>
            <person name="Bowman J.P."/>
        </authorList>
    </citation>
    <scope>NUCLEOTIDE SEQUENCE [LARGE SCALE GENOMIC DNA]</scope>
    <source>
        <strain evidence="1 2">JCM 30614</strain>
    </source>
</reference>
<keyword evidence="1" id="KW-0378">Hydrolase</keyword>
<organism evidence="1 2">
    <name type="scientific">Phaeocystidibacter marisrubri</name>
    <dbReference type="NCBI Taxonomy" id="1577780"/>
    <lineage>
        <taxon>Bacteria</taxon>
        <taxon>Pseudomonadati</taxon>
        <taxon>Bacteroidota</taxon>
        <taxon>Flavobacteriia</taxon>
        <taxon>Flavobacteriales</taxon>
        <taxon>Phaeocystidibacteraceae</taxon>
        <taxon>Phaeocystidibacter</taxon>
    </lineage>
</organism>
<dbReference type="SUPFAM" id="SSF49464">
    <property type="entry name" value="Carboxypeptidase regulatory domain-like"/>
    <property type="match status" value="1"/>
</dbReference>
<accession>A0A6L3ZHZ5</accession>
<dbReference type="AlphaFoldDB" id="A0A6L3ZHZ5"/>
<keyword evidence="1" id="KW-0645">Protease</keyword>
<comment type="caution">
    <text evidence="1">The sequence shown here is derived from an EMBL/GenBank/DDBJ whole genome shotgun (WGS) entry which is preliminary data.</text>
</comment>
<dbReference type="GO" id="GO:0004180">
    <property type="term" value="F:carboxypeptidase activity"/>
    <property type="evidence" value="ECO:0007669"/>
    <property type="project" value="UniProtKB-KW"/>
</dbReference>
<gene>
    <name evidence="1" type="ORF">F8C82_03535</name>
</gene>
<dbReference type="Proteomes" id="UP000484164">
    <property type="component" value="Unassembled WGS sequence"/>
</dbReference>
<evidence type="ECO:0000313" key="1">
    <source>
        <dbReference type="EMBL" id="KAB2817481.1"/>
    </source>
</evidence>
<keyword evidence="2" id="KW-1185">Reference proteome</keyword>
<dbReference type="EMBL" id="WBVQ01000001">
    <property type="protein sequence ID" value="KAB2817481.1"/>
    <property type="molecule type" value="Genomic_DNA"/>
</dbReference>
<dbReference type="RefSeq" id="WP_151692052.1">
    <property type="nucleotide sequence ID" value="NZ_BMGX01000002.1"/>
</dbReference>
<sequence>MKQIKGILLSAGILFSLASCKRSVEFEYSGTILESCDTGAPLANVEVVYEGDWQEFRTTTDENGRFRIAGKYKTEGCTMCKEENPRLWISGMTGRDPVFAFFNPSDYHVDLGVMPLDRLEKVILNVRFETDSTVSRSGDTLRVYAINPQTLESEEFTYSGPFLDDQVLDTLYFKLPPHIGYTEHMDIDVRFSSNSANSSYWVRVRDMYGAPNPDCGEIIEMDLEIRE</sequence>
<name>A0A6L3ZHZ5_9FLAO</name>